<comment type="domain">
    <text evidence="3">PH domain binds phospholipids including phosphatidic acid, phosphatidylinositol 3-phosphate, phosphatidylinositol 3,5-bisphosphate (PIP2) and phosphatidylinositol 3,4,5-trisphosphate (PIP3). May mediate protein binding to PIP2 or PIP3 containing membranes.</text>
</comment>
<feature type="domain" description="BAR" evidence="4">
    <location>
        <begin position="1"/>
        <end position="68"/>
    </location>
</feature>
<reference evidence="6" key="2">
    <citation type="journal article" date="2007" name="PLoS Biol.">
        <title>Survey sequencing and comparative analysis of the elephant shark (Callorhinchus milii) genome.</title>
        <authorList>
            <person name="Venkatesh B."/>
            <person name="Kirkness E.F."/>
            <person name="Loh Y.H."/>
            <person name="Halpern A.L."/>
            <person name="Lee A.P."/>
            <person name="Johnson J."/>
            <person name="Dandona N."/>
            <person name="Viswanathan L.D."/>
            <person name="Tay A."/>
            <person name="Venter J.C."/>
            <person name="Strausberg R.L."/>
            <person name="Brenner S."/>
        </authorList>
    </citation>
    <scope>NUCLEOTIDE SEQUENCE [LARGE SCALE GENOMIC DNA]</scope>
</reference>
<dbReference type="InterPro" id="IPR004148">
    <property type="entry name" value="BAR_dom"/>
</dbReference>
<evidence type="ECO:0000313" key="6">
    <source>
        <dbReference type="Proteomes" id="UP000314986"/>
    </source>
</evidence>
<keyword evidence="3" id="KW-0343">GTPase activation</keyword>
<evidence type="ECO:0000256" key="2">
    <source>
        <dbReference type="ARBA" id="ARBA00022833"/>
    </source>
</evidence>
<dbReference type="InParanoid" id="A0A4W3GCS1"/>
<protein>
    <recommendedName>
        <fullName evidence="3">Arf-GAP with coiled-coil, ANK repeat and PH domain-containing protein</fullName>
        <shortName evidence="3">Cnt-b</shortName>
    </recommendedName>
    <alternativeName>
        <fullName evidence="3">Centaurin-beta</fullName>
    </alternativeName>
</protein>
<comment type="domain">
    <text evidence="3">The BAR domain mediates homodimerization, it can neither bind membrane nor impart curvature, but instead requires the neighboring PH domain to achieve these functions.</text>
</comment>
<dbReference type="InterPro" id="IPR045258">
    <property type="entry name" value="ACAP1/2/3-like"/>
</dbReference>
<organism evidence="5 6">
    <name type="scientific">Callorhinchus milii</name>
    <name type="common">Ghost shark</name>
    <dbReference type="NCBI Taxonomy" id="7868"/>
    <lineage>
        <taxon>Eukaryota</taxon>
        <taxon>Metazoa</taxon>
        <taxon>Chordata</taxon>
        <taxon>Craniata</taxon>
        <taxon>Vertebrata</taxon>
        <taxon>Chondrichthyes</taxon>
        <taxon>Holocephali</taxon>
        <taxon>Chimaeriformes</taxon>
        <taxon>Callorhinchidae</taxon>
        <taxon>Callorhinchus</taxon>
    </lineage>
</organism>
<dbReference type="GO" id="GO:0010008">
    <property type="term" value="C:endosome membrane"/>
    <property type="evidence" value="ECO:0007669"/>
    <property type="project" value="UniProtKB-SubCell"/>
</dbReference>
<dbReference type="GO" id="GO:0005096">
    <property type="term" value="F:GTPase activator activity"/>
    <property type="evidence" value="ECO:0007669"/>
    <property type="project" value="UniProtKB-KW"/>
</dbReference>
<dbReference type="PANTHER" id="PTHR23180">
    <property type="entry name" value="CENTAURIN/ARF"/>
    <property type="match status" value="1"/>
</dbReference>
<reference evidence="6" key="3">
    <citation type="journal article" date="2014" name="Nature">
        <title>Elephant shark genome provides unique insights into gnathostome evolution.</title>
        <authorList>
            <consortium name="International Elephant Shark Genome Sequencing Consortium"/>
            <person name="Venkatesh B."/>
            <person name="Lee A.P."/>
            <person name="Ravi V."/>
            <person name="Maurya A.K."/>
            <person name="Lian M.M."/>
            <person name="Swann J.B."/>
            <person name="Ohta Y."/>
            <person name="Flajnik M.F."/>
            <person name="Sutoh Y."/>
            <person name="Kasahara M."/>
            <person name="Hoon S."/>
            <person name="Gangu V."/>
            <person name="Roy S.W."/>
            <person name="Irimia M."/>
            <person name="Korzh V."/>
            <person name="Kondrychyn I."/>
            <person name="Lim Z.W."/>
            <person name="Tay B.H."/>
            <person name="Tohari S."/>
            <person name="Kong K.W."/>
            <person name="Ho S."/>
            <person name="Lorente-Galdos B."/>
            <person name="Quilez J."/>
            <person name="Marques-Bonet T."/>
            <person name="Raney B.J."/>
            <person name="Ingham P.W."/>
            <person name="Tay A."/>
            <person name="Hillier L.W."/>
            <person name="Minx P."/>
            <person name="Boehm T."/>
            <person name="Wilson R.K."/>
            <person name="Brenner S."/>
            <person name="Warren W.C."/>
        </authorList>
    </citation>
    <scope>NUCLEOTIDE SEQUENCE [LARGE SCALE GENOMIC DNA]</scope>
</reference>
<dbReference type="Gene3D" id="1.20.1270.60">
    <property type="entry name" value="Arfaptin homology (AH) domain/BAR domain"/>
    <property type="match status" value="1"/>
</dbReference>
<evidence type="ECO:0000256" key="3">
    <source>
        <dbReference type="RuleBase" id="RU369028"/>
    </source>
</evidence>
<comment type="function">
    <text evidence="3">GTPase-activating protein for the ADP ribosylation factor family.</text>
</comment>
<comment type="activity regulation">
    <text evidence="3">GAP activity stimulated by phosphatidylinositol 4,5-bisphosphate (PIP2) and phosphatidic acid.</text>
</comment>
<comment type="subcellular location">
    <subcellularLocation>
        <location evidence="3">Endosome membrane</location>
        <topology evidence="3">Peripheral membrane protein</topology>
    </subcellularLocation>
</comment>
<keyword evidence="3" id="KW-0863">Zinc-finger</keyword>
<dbReference type="Ensembl" id="ENSCMIT00000001121.1">
    <property type="protein sequence ID" value="ENSCMIP00000001068.1"/>
    <property type="gene ID" value="ENSCMIG00000000712.1"/>
</dbReference>
<keyword evidence="3" id="KW-0677">Repeat</keyword>
<dbReference type="Proteomes" id="UP000314986">
    <property type="component" value="Unassembled WGS sequence"/>
</dbReference>
<dbReference type="GO" id="GO:0008270">
    <property type="term" value="F:zinc ion binding"/>
    <property type="evidence" value="ECO:0007669"/>
    <property type="project" value="UniProtKB-KW"/>
</dbReference>
<sequence>KQFDRISEDLETALNRNAQAPPRKQHEIEEATGGLLTARKAFRHGSLDYVLQINVIQAKQKNEILQFVSNST</sequence>
<name>A0A4W3GCS1_CALMI</name>
<reference evidence="6" key="1">
    <citation type="journal article" date="2006" name="Science">
        <title>Ancient noncoding elements conserved in the human genome.</title>
        <authorList>
            <person name="Venkatesh B."/>
            <person name="Kirkness E.F."/>
            <person name="Loh Y.H."/>
            <person name="Halpern A.L."/>
            <person name="Lee A.P."/>
            <person name="Johnson J."/>
            <person name="Dandona N."/>
            <person name="Viswanathan L.D."/>
            <person name="Tay A."/>
            <person name="Venter J.C."/>
            <person name="Strausberg R.L."/>
            <person name="Brenner S."/>
        </authorList>
    </citation>
    <scope>NUCLEOTIDE SEQUENCE [LARGE SCALE GENOMIC DNA]</scope>
</reference>
<dbReference type="STRING" id="7868.ENSCMIP00000001068"/>
<keyword evidence="1 3" id="KW-0479">Metal-binding</keyword>
<dbReference type="InterPro" id="IPR027267">
    <property type="entry name" value="AH/BAR_dom_sf"/>
</dbReference>
<reference evidence="5" key="4">
    <citation type="submission" date="2025-08" db="UniProtKB">
        <authorList>
            <consortium name="Ensembl"/>
        </authorList>
    </citation>
    <scope>IDENTIFICATION</scope>
</reference>
<evidence type="ECO:0000256" key="1">
    <source>
        <dbReference type="ARBA" id="ARBA00022723"/>
    </source>
</evidence>
<proteinExistence type="predicted"/>
<dbReference type="Pfam" id="PF16746">
    <property type="entry name" value="BAR_3"/>
    <property type="match status" value="1"/>
</dbReference>
<reference evidence="5" key="5">
    <citation type="submission" date="2025-09" db="UniProtKB">
        <authorList>
            <consortium name="Ensembl"/>
        </authorList>
    </citation>
    <scope>IDENTIFICATION</scope>
</reference>
<keyword evidence="3" id="KW-0967">Endosome</keyword>
<dbReference type="PANTHER" id="PTHR23180:SF197">
    <property type="entry name" value="ARF-GAP WITH COILED-COIL, ANK REPEAT AND PH DOMAIN-CONTAINING PROTEIN 1"/>
    <property type="match status" value="1"/>
</dbReference>
<keyword evidence="2 3" id="KW-0862">Zinc</keyword>
<keyword evidence="3" id="KW-0040">ANK repeat</keyword>
<accession>A0A4W3GCS1</accession>
<dbReference type="GeneTree" id="ENSGT00940000156199"/>
<keyword evidence="6" id="KW-1185">Reference proteome</keyword>
<evidence type="ECO:0000259" key="4">
    <source>
        <dbReference type="Pfam" id="PF16746"/>
    </source>
</evidence>
<evidence type="ECO:0000313" key="5">
    <source>
        <dbReference type="Ensembl" id="ENSCMIP00000001068.1"/>
    </source>
</evidence>
<dbReference type="SUPFAM" id="SSF103657">
    <property type="entry name" value="BAR/IMD domain-like"/>
    <property type="match status" value="1"/>
</dbReference>
<dbReference type="AlphaFoldDB" id="A0A4W3GCS1"/>